<keyword evidence="1" id="KW-0472">Membrane</keyword>
<feature type="chain" id="PRO_5026323147" description="Transmembrane protein" evidence="2">
    <location>
        <begin position="31"/>
        <end position="98"/>
    </location>
</feature>
<keyword evidence="1" id="KW-0812">Transmembrane</keyword>
<evidence type="ECO:0000256" key="1">
    <source>
        <dbReference type="SAM" id="Phobius"/>
    </source>
</evidence>
<proteinExistence type="predicted"/>
<dbReference type="Proteomes" id="UP000440694">
    <property type="component" value="Unassembled WGS sequence"/>
</dbReference>
<reference evidence="3 4" key="1">
    <citation type="submission" date="2019-11" db="EMBL/GenBank/DDBJ databases">
        <title>Identification of a novel strain.</title>
        <authorList>
            <person name="Xu Q."/>
            <person name="Wang G."/>
        </authorList>
    </citation>
    <scope>NUCLEOTIDE SEQUENCE [LARGE SCALE GENOMIC DNA]</scope>
    <source>
        <strain evidence="4">xq</strain>
    </source>
</reference>
<keyword evidence="2" id="KW-0732">Signal</keyword>
<evidence type="ECO:0000313" key="4">
    <source>
        <dbReference type="Proteomes" id="UP000440694"/>
    </source>
</evidence>
<name>A0A6I3KKI4_9HYPH</name>
<accession>A0A6I3KKI4</accession>
<protein>
    <recommendedName>
        <fullName evidence="5">Transmembrane protein</fullName>
    </recommendedName>
</protein>
<feature type="transmembrane region" description="Helical" evidence="1">
    <location>
        <begin position="78"/>
        <end position="95"/>
    </location>
</feature>
<organism evidence="3 4">
    <name type="scientific">Hyphomicrobium album</name>
    <dbReference type="NCBI Taxonomy" id="2665159"/>
    <lineage>
        <taxon>Bacteria</taxon>
        <taxon>Pseudomonadati</taxon>
        <taxon>Pseudomonadota</taxon>
        <taxon>Alphaproteobacteria</taxon>
        <taxon>Hyphomicrobiales</taxon>
        <taxon>Hyphomicrobiaceae</taxon>
        <taxon>Hyphomicrobium</taxon>
    </lineage>
</organism>
<dbReference type="EMBL" id="WMBQ01000001">
    <property type="protein sequence ID" value="MTD94878.1"/>
    <property type="molecule type" value="Genomic_DNA"/>
</dbReference>
<evidence type="ECO:0000313" key="3">
    <source>
        <dbReference type="EMBL" id="MTD94878.1"/>
    </source>
</evidence>
<dbReference type="RefSeq" id="WP_154739246.1">
    <property type="nucleotide sequence ID" value="NZ_WMBQ01000001.1"/>
</dbReference>
<feature type="signal peptide" evidence="2">
    <location>
        <begin position="1"/>
        <end position="30"/>
    </location>
</feature>
<keyword evidence="1" id="KW-1133">Transmembrane helix</keyword>
<gene>
    <name evidence="3" type="ORF">GIW81_11100</name>
</gene>
<evidence type="ECO:0008006" key="5">
    <source>
        <dbReference type="Google" id="ProtNLM"/>
    </source>
</evidence>
<dbReference type="AlphaFoldDB" id="A0A6I3KKI4"/>
<sequence>MTISRKFTSVATAIALAVTSLGTLTTAASAHDGYRGYGGGGYGGGRHYSRGYDGGDYGYRGGRDRYYARKKKNNTGKYIAIGAAALMLGIIASEASRR</sequence>
<keyword evidence="4" id="KW-1185">Reference proteome</keyword>
<comment type="caution">
    <text evidence="3">The sequence shown here is derived from an EMBL/GenBank/DDBJ whole genome shotgun (WGS) entry which is preliminary data.</text>
</comment>
<evidence type="ECO:0000256" key="2">
    <source>
        <dbReference type="SAM" id="SignalP"/>
    </source>
</evidence>